<evidence type="ECO:0000313" key="2">
    <source>
        <dbReference type="Proteomes" id="UP000241587"/>
    </source>
</evidence>
<sequence length="155" mass="18730">MITAHWVASLVPQPNAWYHCGHGKKDQISMEWRLSVSRWHDMALRSPAPVEAQLRVILRAKTSYRSRCLLDTYWKDNFWPHEFKVVKCLERYVDVWKRFICYVFRVQHFQTHQQQDIYNLRLGSDQTIMIRHVLEAGDDYEDDCQTDEKHIDEYD</sequence>
<protein>
    <submittedName>
        <fullName evidence="1">Uncharacterized protein</fullName>
    </submittedName>
</protein>
<evidence type="ECO:0000313" key="1">
    <source>
        <dbReference type="EMBL" id="PTD06399.1"/>
    </source>
</evidence>
<name>A0A2T4GSA6_FUSCU</name>
<dbReference type="AlphaFoldDB" id="A0A2T4GSA6"/>
<comment type="caution">
    <text evidence="1">The sequence shown here is derived from an EMBL/GenBank/DDBJ whole genome shotgun (WGS) entry which is preliminary data.</text>
</comment>
<organism evidence="1 2">
    <name type="scientific">Fusarium culmorum</name>
    <dbReference type="NCBI Taxonomy" id="5516"/>
    <lineage>
        <taxon>Eukaryota</taxon>
        <taxon>Fungi</taxon>
        <taxon>Dikarya</taxon>
        <taxon>Ascomycota</taxon>
        <taxon>Pezizomycotina</taxon>
        <taxon>Sordariomycetes</taxon>
        <taxon>Hypocreomycetidae</taxon>
        <taxon>Hypocreales</taxon>
        <taxon>Nectriaceae</taxon>
        <taxon>Fusarium</taxon>
    </lineage>
</organism>
<reference evidence="1 2" key="1">
    <citation type="submission" date="2018-02" db="EMBL/GenBank/DDBJ databases">
        <title>Fusarium culmorum secondary metabolites in fungal-bacterial-plant interactions.</title>
        <authorList>
            <person name="Schmidt R."/>
        </authorList>
    </citation>
    <scope>NUCLEOTIDE SEQUENCE [LARGE SCALE GENOMIC DNA]</scope>
    <source>
        <strain evidence="1 2">PV</strain>
    </source>
</reference>
<dbReference type="Proteomes" id="UP000241587">
    <property type="component" value="Unassembled WGS sequence"/>
</dbReference>
<gene>
    <name evidence="1" type="ORF">FCULG_00011852</name>
</gene>
<dbReference type="OrthoDB" id="3440371at2759"/>
<proteinExistence type="predicted"/>
<accession>A0A2T4GSA6</accession>
<keyword evidence="2" id="KW-1185">Reference proteome</keyword>
<dbReference type="EMBL" id="PVEM01000007">
    <property type="protein sequence ID" value="PTD06399.1"/>
    <property type="molecule type" value="Genomic_DNA"/>
</dbReference>